<dbReference type="RefSeq" id="WP_263713902.1">
    <property type="nucleotide sequence ID" value="NZ_JAOWKX010000013.1"/>
</dbReference>
<name>A0ABT3AD61_9ALTE</name>
<evidence type="ECO:0000313" key="2">
    <source>
        <dbReference type="EMBL" id="MCV2886611.1"/>
    </source>
</evidence>
<keyword evidence="1" id="KW-0406">Ion transport</keyword>
<dbReference type="Proteomes" id="UP001652504">
    <property type="component" value="Unassembled WGS sequence"/>
</dbReference>
<dbReference type="PANTHER" id="PTHR30221">
    <property type="entry name" value="SMALL-CONDUCTANCE MECHANOSENSITIVE CHANNEL"/>
    <property type="match status" value="1"/>
</dbReference>
<sequence>MSTPNWQSALEQSYEQLIAYLLTYTPNLFGAVILLFIGWVVAWSLSRLTQTLLKLSSRLVSRFSSSLFSEKISEIKPSHALIVSRTIFWLVMLFFVAAATSNLGLDFFATWISQLLAYVPRLLAGIVIIFGGYLLGSVISVMAQAAAETAGFKRSQLIANVSKLAVIFTAMVVGIEQLGINLQFVTNLVIVVSGVMVFGVSLAFGLGSKDLVANILGARQCKAHFRVNERVRMGDTEGTLIQVTATMIVLETDEGRAILPARHCMESITHVDLGKQEGQ</sequence>
<dbReference type="Pfam" id="PF05552">
    <property type="entry name" value="MS_channel_1st_1"/>
    <property type="match status" value="2"/>
</dbReference>
<feature type="transmembrane region" description="Helical" evidence="1">
    <location>
        <begin position="87"/>
        <end position="112"/>
    </location>
</feature>
<comment type="similarity">
    <text evidence="1">Belongs to the MscS (TC 1.A.23) family.</text>
</comment>
<dbReference type="InterPro" id="IPR045275">
    <property type="entry name" value="MscS_archaea/bacteria_type"/>
</dbReference>
<keyword evidence="3" id="KW-1185">Reference proteome</keyword>
<feature type="transmembrane region" description="Helical" evidence="1">
    <location>
        <begin position="184"/>
        <end position="206"/>
    </location>
</feature>
<feature type="transmembrane region" description="Helical" evidence="1">
    <location>
        <begin position="28"/>
        <end position="48"/>
    </location>
</feature>
<keyword evidence="1" id="KW-0472">Membrane</keyword>
<keyword evidence="1" id="KW-0407">Ion channel</keyword>
<dbReference type="PANTHER" id="PTHR30221:SF1">
    <property type="entry name" value="SMALL-CONDUCTANCE MECHANOSENSITIVE CHANNEL"/>
    <property type="match status" value="1"/>
</dbReference>
<dbReference type="InterPro" id="IPR008910">
    <property type="entry name" value="MSC_TM_helix"/>
</dbReference>
<comment type="subcellular location">
    <subcellularLocation>
        <location evidence="1">Cell inner membrane</location>
        <topology evidence="1">Multi-pass membrane protein</topology>
    </subcellularLocation>
</comment>
<protein>
    <recommendedName>
        <fullName evidence="1">Small-conductance mechanosensitive channel</fullName>
    </recommendedName>
</protein>
<keyword evidence="1" id="KW-1003">Cell membrane</keyword>
<keyword evidence="1" id="KW-1133">Transmembrane helix</keyword>
<accession>A0ABT3AD61</accession>
<reference evidence="2 3" key="1">
    <citation type="submission" date="2022-10" db="EMBL/GenBank/DDBJ databases">
        <title>Aestuariibacter sp. AA17 isolated from Montipora capitata coral fragment.</title>
        <authorList>
            <person name="Emsley S.A."/>
            <person name="Pfannmuller K.M."/>
            <person name="Loughran R.M."/>
            <person name="Shlafstein M."/>
            <person name="Papke E."/>
            <person name="Saw J.H."/>
            <person name="Ushijima B."/>
            <person name="Videau P."/>
        </authorList>
    </citation>
    <scope>NUCLEOTIDE SEQUENCE [LARGE SCALE GENOMIC DNA]</scope>
    <source>
        <strain evidence="2 3">AA17</strain>
    </source>
</reference>
<comment type="subunit">
    <text evidence="1">Homoheptamer.</text>
</comment>
<dbReference type="Gene3D" id="1.10.287.1260">
    <property type="match status" value="1"/>
</dbReference>
<organism evidence="2 3">
    <name type="scientific">Fluctibacter corallii</name>
    <dbReference type="NCBI Taxonomy" id="2984329"/>
    <lineage>
        <taxon>Bacteria</taxon>
        <taxon>Pseudomonadati</taxon>
        <taxon>Pseudomonadota</taxon>
        <taxon>Gammaproteobacteria</taxon>
        <taxon>Alteromonadales</taxon>
        <taxon>Alteromonadaceae</taxon>
        <taxon>Fluctibacter</taxon>
    </lineage>
</organism>
<feature type="transmembrane region" description="Helical" evidence="1">
    <location>
        <begin position="118"/>
        <end position="145"/>
    </location>
</feature>
<comment type="caution">
    <text evidence="1">Lacks conserved residue(s) required for the propagation of feature annotation.</text>
</comment>
<keyword evidence="1" id="KW-0812">Transmembrane</keyword>
<comment type="function">
    <text evidence="1">Mechanosensitive channel that participates in the regulation of osmotic pressure changes within the cell, opening in response to stretch forces in the membrane lipid bilayer, without the need for other proteins. Contributes to normal resistance to hypoosmotic shock. Forms an ion channel of 1.0 nanosiemens conductance with a slight preference for anions.</text>
</comment>
<evidence type="ECO:0000313" key="3">
    <source>
        <dbReference type="Proteomes" id="UP001652504"/>
    </source>
</evidence>
<keyword evidence="1" id="KW-0997">Cell inner membrane</keyword>
<evidence type="ECO:0000256" key="1">
    <source>
        <dbReference type="RuleBase" id="RU369025"/>
    </source>
</evidence>
<comment type="caution">
    <text evidence="2">The sequence shown here is derived from an EMBL/GenBank/DDBJ whole genome shotgun (WGS) entry which is preliminary data.</text>
</comment>
<dbReference type="EMBL" id="JAOWKX010000013">
    <property type="protein sequence ID" value="MCV2886611.1"/>
    <property type="molecule type" value="Genomic_DNA"/>
</dbReference>
<gene>
    <name evidence="2" type="ORF">OE749_18100</name>
</gene>
<feature type="transmembrane region" description="Helical" evidence="1">
    <location>
        <begin position="157"/>
        <end position="178"/>
    </location>
</feature>
<proteinExistence type="inferred from homology"/>
<keyword evidence="1" id="KW-0813">Transport</keyword>